<dbReference type="EMBL" id="GBRH01170867">
    <property type="protein sequence ID" value="JAE27029.1"/>
    <property type="molecule type" value="Transcribed_RNA"/>
</dbReference>
<protein>
    <submittedName>
        <fullName evidence="1">Uncharacterized protein</fullName>
    </submittedName>
</protein>
<reference evidence="1" key="1">
    <citation type="submission" date="2014-09" db="EMBL/GenBank/DDBJ databases">
        <authorList>
            <person name="Magalhaes I.L.F."/>
            <person name="Oliveira U."/>
            <person name="Santos F.R."/>
            <person name="Vidigal T.H.D.A."/>
            <person name="Brescovit A.D."/>
            <person name="Santos A.J."/>
        </authorList>
    </citation>
    <scope>NUCLEOTIDE SEQUENCE</scope>
    <source>
        <tissue evidence="1">Shoot tissue taken approximately 20 cm above the soil surface</tissue>
    </source>
</reference>
<evidence type="ECO:0000313" key="1">
    <source>
        <dbReference type="EMBL" id="JAE27029.1"/>
    </source>
</evidence>
<reference evidence="1" key="2">
    <citation type="journal article" date="2015" name="Data Brief">
        <title>Shoot transcriptome of the giant reed, Arundo donax.</title>
        <authorList>
            <person name="Barrero R.A."/>
            <person name="Guerrero F.D."/>
            <person name="Moolhuijzen P."/>
            <person name="Goolsby J.A."/>
            <person name="Tidwell J."/>
            <person name="Bellgard S.E."/>
            <person name="Bellgard M.I."/>
        </authorList>
    </citation>
    <scope>NUCLEOTIDE SEQUENCE</scope>
    <source>
        <tissue evidence="1">Shoot tissue taken approximately 20 cm above the soil surface</tissue>
    </source>
</reference>
<name>A0A0A9GU21_ARUDO</name>
<sequence>MSSLCLGFICHSDALCPVLALHLD</sequence>
<accession>A0A0A9GU21</accession>
<dbReference type="AlphaFoldDB" id="A0A0A9GU21"/>
<proteinExistence type="predicted"/>
<organism evidence="1">
    <name type="scientific">Arundo donax</name>
    <name type="common">Giant reed</name>
    <name type="synonym">Donax arundinaceus</name>
    <dbReference type="NCBI Taxonomy" id="35708"/>
    <lineage>
        <taxon>Eukaryota</taxon>
        <taxon>Viridiplantae</taxon>
        <taxon>Streptophyta</taxon>
        <taxon>Embryophyta</taxon>
        <taxon>Tracheophyta</taxon>
        <taxon>Spermatophyta</taxon>
        <taxon>Magnoliopsida</taxon>
        <taxon>Liliopsida</taxon>
        <taxon>Poales</taxon>
        <taxon>Poaceae</taxon>
        <taxon>PACMAD clade</taxon>
        <taxon>Arundinoideae</taxon>
        <taxon>Arundineae</taxon>
        <taxon>Arundo</taxon>
    </lineage>
</organism>